<dbReference type="GO" id="GO:1990573">
    <property type="term" value="P:potassium ion import across plasma membrane"/>
    <property type="evidence" value="ECO:0007669"/>
    <property type="project" value="TreeGrafter"/>
</dbReference>
<feature type="transmembrane region" description="Helical" evidence="7">
    <location>
        <begin position="497"/>
        <end position="517"/>
    </location>
</feature>
<keyword evidence="2 7" id="KW-0813">Transport</keyword>
<feature type="compositionally biased region" description="Basic and acidic residues" evidence="8">
    <location>
        <begin position="162"/>
        <end position="172"/>
    </location>
</feature>
<keyword evidence="4 7" id="KW-1133">Transmembrane helix</keyword>
<keyword evidence="10" id="KW-1185">Reference proteome</keyword>
<feature type="compositionally biased region" description="Polar residues" evidence="8">
    <location>
        <begin position="174"/>
        <end position="189"/>
    </location>
</feature>
<sequence length="781" mass="87411">MARMLQLKAPNLGPLNKPLRWMGRQLPPLNFISVHWAYFCIVCLNAAWIFYVSNTETKVTFTDSLFLSVSAMTEAGLNTVNLSELNTFQQFILFFLIILGSAIFVSAWIVQVRKVTFERKFRDFLAAQRRRRERSRSRSRVRARTWSRRRSGSATRGVEAGKALEEKDHLEPATENQSITGNETGQIPRQYSALDGIVDAEGRGRDMTPPARRGGAEMNDNAVSDGEEETLPGDNASSNRGPTPGITFAGDTRFGPTSPIQDGMLQPRRRRNSNIFNFQGVGARPDANLSPTTPSQPTSTAGQPANMPAQPHGRSLGDISQYFESATGWIARNSQFHGLSEKEREKLGGCEYRAISLLSWLVPVYFVLWQFLGAIGCAAWVAHNAASTARMNGLNPWWVGAFNAVSAFNNSGMSLLDANMTAFQRSYYMLITMSMLILAGNTCYPIFLRLIIWCMWKFVTSGLFKGEEWDERAQTLRFLLDHPRRCYTNLFPAQHTWWLLFALVMLNGIDWAAFEVLNIGNSQLNSGLPTNIRVIDGLFQAFAVRSGGFYVVAIPSVRISLQALYVVMMYISVYPVVITMRNSNVYEERSLGIYAEDQEDDDEDKDGAKSETGNVMATGTANSDGFFLRRAKTIRSTILPTKPGESNSHFVRHQLRAQLAHDAWWIVLALILIMIIENPLFVENPSVFSVFNFLFEIVSAYGCVGISVGLPWAAYSFCGSWHTLSKLILCAVMLRGRHRGLPVAIDRAVLLPGEETWRAEEEDGRIRIARTMSRGRGEMAV</sequence>
<feature type="region of interest" description="Disordered" evidence="8">
    <location>
        <begin position="136"/>
        <end position="314"/>
    </location>
</feature>
<keyword evidence="6 7" id="KW-0472">Membrane</keyword>
<feature type="transmembrane region" description="Helical" evidence="7">
    <location>
        <begin position="29"/>
        <end position="51"/>
    </location>
</feature>
<dbReference type="HOGENOM" id="CLU_005947_4_1_1"/>
<feature type="transmembrane region" description="Helical" evidence="7">
    <location>
        <begin position="397"/>
        <end position="416"/>
    </location>
</feature>
<keyword evidence="7" id="KW-0630">Potassium</keyword>
<dbReference type="OMA" id="WFQAIAV"/>
<feature type="transmembrane region" description="Helical" evidence="7">
    <location>
        <begin position="91"/>
        <end position="110"/>
    </location>
</feature>
<dbReference type="KEGG" id="bcom:BAUCODRAFT_389945"/>
<dbReference type="eggNOG" id="KOG1341">
    <property type="taxonomic scope" value="Eukaryota"/>
</dbReference>
<dbReference type="STRING" id="717646.M2LWN9"/>
<dbReference type="GeneID" id="19113687"/>
<evidence type="ECO:0000313" key="9">
    <source>
        <dbReference type="EMBL" id="EMC99077.1"/>
    </source>
</evidence>
<dbReference type="GO" id="GO:0030007">
    <property type="term" value="P:intracellular potassium ion homeostasis"/>
    <property type="evidence" value="ECO:0007669"/>
    <property type="project" value="UniProtKB-UniRule"/>
</dbReference>
<evidence type="ECO:0000256" key="8">
    <source>
        <dbReference type="SAM" id="MobiDB-lite"/>
    </source>
</evidence>
<evidence type="ECO:0000313" key="10">
    <source>
        <dbReference type="Proteomes" id="UP000011761"/>
    </source>
</evidence>
<accession>M2LWN9</accession>
<dbReference type="RefSeq" id="XP_007674104.1">
    <property type="nucleotide sequence ID" value="XM_007675914.1"/>
</dbReference>
<evidence type="ECO:0000256" key="6">
    <source>
        <dbReference type="ARBA" id="ARBA00023136"/>
    </source>
</evidence>
<dbReference type="InterPro" id="IPR015958">
    <property type="entry name" value="Trk1_fungi"/>
</dbReference>
<protein>
    <recommendedName>
        <fullName evidence="7">Potassium transport protein</fullName>
    </recommendedName>
</protein>
<dbReference type="InterPro" id="IPR003445">
    <property type="entry name" value="Cat_transpt"/>
</dbReference>
<dbReference type="Pfam" id="PF02386">
    <property type="entry name" value="TrkH"/>
    <property type="match status" value="1"/>
</dbReference>
<organism evidence="9 10">
    <name type="scientific">Baudoinia panamericana (strain UAMH 10762)</name>
    <name type="common">Angels' share fungus</name>
    <name type="synonym">Baudoinia compniacensis (strain UAMH 10762)</name>
    <dbReference type="NCBI Taxonomy" id="717646"/>
    <lineage>
        <taxon>Eukaryota</taxon>
        <taxon>Fungi</taxon>
        <taxon>Dikarya</taxon>
        <taxon>Ascomycota</taxon>
        <taxon>Pezizomycotina</taxon>
        <taxon>Dothideomycetes</taxon>
        <taxon>Dothideomycetidae</taxon>
        <taxon>Mycosphaerellales</taxon>
        <taxon>Teratosphaeriaceae</taxon>
        <taxon>Baudoinia</taxon>
    </lineage>
</organism>
<proteinExistence type="inferred from homology"/>
<evidence type="ECO:0000256" key="1">
    <source>
        <dbReference type="ARBA" id="ARBA00004141"/>
    </source>
</evidence>
<reference evidence="9 10" key="1">
    <citation type="journal article" date="2012" name="PLoS Pathog.">
        <title>Diverse lifestyles and strategies of plant pathogenesis encoded in the genomes of eighteen Dothideomycetes fungi.</title>
        <authorList>
            <person name="Ohm R.A."/>
            <person name="Feau N."/>
            <person name="Henrissat B."/>
            <person name="Schoch C.L."/>
            <person name="Horwitz B.A."/>
            <person name="Barry K.W."/>
            <person name="Condon B.J."/>
            <person name="Copeland A.C."/>
            <person name="Dhillon B."/>
            <person name="Glaser F."/>
            <person name="Hesse C.N."/>
            <person name="Kosti I."/>
            <person name="LaButti K."/>
            <person name="Lindquist E.A."/>
            <person name="Lucas S."/>
            <person name="Salamov A.A."/>
            <person name="Bradshaw R.E."/>
            <person name="Ciuffetti L."/>
            <person name="Hamelin R.C."/>
            <person name="Kema G.H.J."/>
            <person name="Lawrence C."/>
            <person name="Scott J.A."/>
            <person name="Spatafora J.W."/>
            <person name="Turgeon B.G."/>
            <person name="de Wit P.J.G.M."/>
            <person name="Zhong S."/>
            <person name="Goodwin S.B."/>
            <person name="Grigoriev I.V."/>
        </authorList>
    </citation>
    <scope>NUCLEOTIDE SEQUENCE [LARGE SCALE GENOMIC DNA]</scope>
    <source>
        <strain evidence="9 10">UAMH 10762</strain>
    </source>
</reference>
<dbReference type="GO" id="GO:0140107">
    <property type="term" value="F:high-affinity potassium ion transmembrane transporter activity"/>
    <property type="evidence" value="ECO:0007669"/>
    <property type="project" value="TreeGrafter"/>
</dbReference>
<comment type="subcellular location">
    <subcellularLocation>
        <location evidence="1">Membrane</location>
        <topology evidence="1">Multi-pass membrane protein</topology>
    </subcellularLocation>
</comment>
<dbReference type="Proteomes" id="UP000011761">
    <property type="component" value="Unassembled WGS sequence"/>
</dbReference>
<dbReference type="OrthoDB" id="9999863at2759"/>
<evidence type="ECO:0000256" key="5">
    <source>
        <dbReference type="ARBA" id="ARBA00023065"/>
    </source>
</evidence>
<evidence type="ECO:0000256" key="2">
    <source>
        <dbReference type="ARBA" id="ARBA00022448"/>
    </source>
</evidence>
<dbReference type="AlphaFoldDB" id="M2LWN9"/>
<gene>
    <name evidence="9" type="ORF">BAUCODRAFT_389945</name>
</gene>
<keyword evidence="5 7" id="KW-0406">Ion transport</keyword>
<dbReference type="PANTHER" id="PTHR31064:SF37">
    <property type="entry name" value="TRANSPORTER, PUTATIVE (EUROFUNG)-RELATED"/>
    <property type="match status" value="1"/>
</dbReference>
<evidence type="ECO:0000256" key="7">
    <source>
        <dbReference type="PIRNR" id="PIRNR002450"/>
    </source>
</evidence>
<dbReference type="PANTHER" id="PTHR31064">
    <property type="entry name" value="POTASSIUM TRANSPORT PROTEIN DDB_G0292412-RELATED"/>
    <property type="match status" value="1"/>
</dbReference>
<feature type="transmembrane region" description="Helical" evidence="7">
    <location>
        <begin position="428"/>
        <end position="452"/>
    </location>
</feature>
<feature type="transmembrane region" description="Helical" evidence="7">
    <location>
        <begin position="663"/>
        <end position="681"/>
    </location>
</feature>
<feature type="transmembrane region" description="Helical" evidence="7">
    <location>
        <begin position="563"/>
        <end position="580"/>
    </location>
</feature>
<keyword evidence="7" id="KW-0633">Potassium transport</keyword>
<dbReference type="InterPro" id="IPR051143">
    <property type="entry name" value="TrkH_K-transport"/>
</dbReference>
<comment type="similarity">
    <text evidence="7">Belongs to the TrkH potassium transport family.</text>
</comment>
<feature type="transmembrane region" description="Helical" evidence="7">
    <location>
        <begin position="354"/>
        <end position="382"/>
    </location>
</feature>
<dbReference type="EMBL" id="KB445552">
    <property type="protein sequence ID" value="EMC99077.1"/>
    <property type="molecule type" value="Genomic_DNA"/>
</dbReference>
<dbReference type="GO" id="GO:0005886">
    <property type="term" value="C:plasma membrane"/>
    <property type="evidence" value="ECO:0007669"/>
    <property type="project" value="InterPro"/>
</dbReference>
<name>M2LWN9_BAUPA</name>
<feature type="compositionally biased region" description="Basic residues" evidence="8">
    <location>
        <begin position="136"/>
        <end position="151"/>
    </location>
</feature>
<feature type="transmembrane region" description="Helical" evidence="7">
    <location>
        <begin position="538"/>
        <end position="557"/>
    </location>
</feature>
<feature type="transmembrane region" description="Helical" evidence="7">
    <location>
        <begin position="693"/>
        <end position="718"/>
    </location>
</feature>
<feature type="compositionally biased region" description="Low complexity" evidence="8">
    <location>
        <begin position="290"/>
        <end position="300"/>
    </location>
</feature>
<evidence type="ECO:0000256" key="3">
    <source>
        <dbReference type="ARBA" id="ARBA00022692"/>
    </source>
</evidence>
<dbReference type="PIRSF" id="PIRSF002450">
    <property type="entry name" value="K+_transpter_TRK"/>
    <property type="match status" value="1"/>
</dbReference>
<evidence type="ECO:0000256" key="4">
    <source>
        <dbReference type="ARBA" id="ARBA00022989"/>
    </source>
</evidence>
<keyword evidence="3 7" id="KW-0812">Transmembrane</keyword>